<accession>A0A8J3FHE4</accession>
<organism evidence="3 4">
    <name type="scientific">Pilimelia terevasa</name>
    <dbReference type="NCBI Taxonomy" id="53372"/>
    <lineage>
        <taxon>Bacteria</taxon>
        <taxon>Bacillati</taxon>
        <taxon>Actinomycetota</taxon>
        <taxon>Actinomycetes</taxon>
        <taxon>Micromonosporales</taxon>
        <taxon>Micromonosporaceae</taxon>
        <taxon>Pilimelia</taxon>
    </lineage>
</organism>
<dbReference type="Proteomes" id="UP000662200">
    <property type="component" value="Unassembled WGS sequence"/>
</dbReference>
<dbReference type="AlphaFoldDB" id="A0A8J3FHE4"/>
<feature type="compositionally biased region" description="Pro residues" evidence="1">
    <location>
        <begin position="32"/>
        <end position="43"/>
    </location>
</feature>
<keyword evidence="4" id="KW-1185">Reference proteome</keyword>
<evidence type="ECO:0000256" key="1">
    <source>
        <dbReference type="SAM" id="MobiDB-lite"/>
    </source>
</evidence>
<evidence type="ECO:0008006" key="5">
    <source>
        <dbReference type="Google" id="ProtNLM"/>
    </source>
</evidence>
<evidence type="ECO:0000256" key="2">
    <source>
        <dbReference type="SAM" id="SignalP"/>
    </source>
</evidence>
<feature type="chain" id="PRO_5035262476" description="Lipoprotein" evidence="2">
    <location>
        <begin position="28"/>
        <end position="158"/>
    </location>
</feature>
<feature type="region of interest" description="Disordered" evidence="1">
    <location>
        <begin position="23"/>
        <end position="46"/>
    </location>
</feature>
<name>A0A8J3FHE4_9ACTN</name>
<dbReference type="EMBL" id="BMQC01000005">
    <property type="protein sequence ID" value="GGK25758.1"/>
    <property type="molecule type" value="Genomic_DNA"/>
</dbReference>
<dbReference type="RefSeq" id="WP_189113762.1">
    <property type="nucleotide sequence ID" value="NZ_BMQC01000005.1"/>
</dbReference>
<protein>
    <recommendedName>
        <fullName evidence="5">Lipoprotein</fullName>
    </recommendedName>
</protein>
<evidence type="ECO:0000313" key="4">
    <source>
        <dbReference type="Proteomes" id="UP000662200"/>
    </source>
</evidence>
<keyword evidence="2" id="KW-0732">Signal</keyword>
<comment type="caution">
    <text evidence="3">The sequence shown here is derived from an EMBL/GenBank/DDBJ whole genome shotgun (WGS) entry which is preliminary data.</text>
</comment>
<proteinExistence type="predicted"/>
<dbReference type="InterPro" id="IPR049457">
    <property type="entry name" value="Emfourin"/>
</dbReference>
<reference evidence="3" key="2">
    <citation type="submission" date="2020-09" db="EMBL/GenBank/DDBJ databases">
        <authorList>
            <person name="Sun Q."/>
            <person name="Ohkuma M."/>
        </authorList>
    </citation>
    <scope>NUCLEOTIDE SEQUENCE</scope>
    <source>
        <strain evidence="3">JCM 3091</strain>
    </source>
</reference>
<evidence type="ECO:0000313" key="3">
    <source>
        <dbReference type="EMBL" id="GGK25758.1"/>
    </source>
</evidence>
<feature type="signal peptide" evidence="2">
    <location>
        <begin position="1"/>
        <end position="27"/>
    </location>
</feature>
<reference evidence="3" key="1">
    <citation type="journal article" date="2014" name="Int. J. Syst. Evol. Microbiol.">
        <title>Complete genome sequence of Corynebacterium casei LMG S-19264T (=DSM 44701T), isolated from a smear-ripened cheese.</title>
        <authorList>
            <consortium name="US DOE Joint Genome Institute (JGI-PGF)"/>
            <person name="Walter F."/>
            <person name="Albersmeier A."/>
            <person name="Kalinowski J."/>
            <person name="Ruckert C."/>
        </authorList>
    </citation>
    <scope>NUCLEOTIDE SEQUENCE</scope>
    <source>
        <strain evidence="3">JCM 3091</strain>
    </source>
</reference>
<dbReference type="PROSITE" id="PS51257">
    <property type="entry name" value="PROKAR_LIPOPROTEIN"/>
    <property type="match status" value="1"/>
</dbReference>
<sequence>MRVRFATVVAVISVVLLGGCTPKGGPAATPSPSAPPTTTPAPTPTGAELVDYRRTGGLAGVEDRLTVGEDGRYALAVRGARPRTGELQPEELAELRRVLTAARIASVRQPGATGGVSDGFHYELRAAGRTLRVTDGSIPEALEPALSTMTALLAQYSQ</sequence>
<gene>
    <name evidence="3" type="ORF">GCM10010124_17890</name>
</gene>
<dbReference type="Pfam" id="PF20242">
    <property type="entry name" value="Emfourin"/>
    <property type="match status" value="1"/>
</dbReference>